<dbReference type="EMBL" id="OV696691">
    <property type="protein sequence ID" value="CAH1267729.1"/>
    <property type="molecule type" value="Genomic_DNA"/>
</dbReference>
<accession>A0A8K0A1Y7</accession>
<organism evidence="1 2">
    <name type="scientific">Branchiostoma lanceolatum</name>
    <name type="common">Common lancelet</name>
    <name type="synonym">Amphioxus lanceolatum</name>
    <dbReference type="NCBI Taxonomy" id="7740"/>
    <lineage>
        <taxon>Eukaryota</taxon>
        <taxon>Metazoa</taxon>
        <taxon>Chordata</taxon>
        <taxon>Cephalochordata</taxon>
        <taxon>Leptocardii</taxon>
        <taxon>Amphioxiformes</taxon>
        <taxon>Branchiostomatidae</taxon>
        <taxon>Branchiostoma</taxon>
    </lineage>
</organism>
<proteinExistence type="predicted"/>
<dbReference type="AlphaFoldDB" id="A0A8K0A1Y7"/>
<sequence>MACFYGKLNQAQLGDSAMSVYSLFVLMSLLGKPFGYSHFDTEEWVVEKNALSDFAAVKYSMSDLPG</sequence>
<dbReference type="Proteomes" id="UP000838412">
    <property type="component" value="Chromosome 6"/>
</dbReference>
<reference evidence="1" key="1">
    <citation type="submission" date="2022-01" db="EMBL/GenBank/DDBJ databases">
        <authorList>
            <person name="Braso-Vives M."/>
        </authorList>
    </citation>
    <scope>NUCLEOTIDE SEQUENCE</scope>
</reference>
<evidence type="ECO:0000313" key="1">
    <source>
        <dbReference type="EMBL" id="CAH1267729.1"/>
    </source>
</evidence>
<evidence type="ECO:0000313" key="2">
    <source>
        <dbReference type="Proteomes" id="UP000838412"/>
    </source>
</evidence>
<gene>
    <name evidence="1" type="primary">Hypp3783</name>
    <name evidence="1" type="ORF">BLAG_LOCUS20951</name>
</gene>
<protein>
    <submittedName>
        <fullName evidence="1">Hypp3783 protein</fullName>
    </submittedName>
</protein>
<name>A0A8K0A1Y7_BRALA</name>
<keyword evidence="2" id="KW-1185">Reference proteome</keyword>